<protein>
    <submittedName>
        <fullName evidence="3">Amidohydrolase</fullName>
    </submittedName>
</protein>
<gene>
    <name evidence="3" type="ORF">DM826_08745</name>
</gene>
<dbReference type="InterPro" id="IPR011650">
    <property type="entry name" value="Peptidase_M20_dimer"/>
</dbReference>
<organism evidence="3 4">
    <name type="scientific">Halonotius aquaticus</name>
    <dbReference type="NCBI Taxonomy" id="2216978"/>
    <lineage>
        <taxon>Archaea</taxon>
        <taxon>Methanobacteriati</taxon>
        <taxon>Methanobacteriota</taxon>
        <taxon>Stenosarchaea group</taxon>
        <taxon>Halobacteria</taxon>
        <taxon>Halobacteriales</taxon>
        <taxon>Haloferacaceae</taxon>
        <taxon>Halonotius</taxon>
    </lineage>
</organism>
<dbReference type="SUPFAM" id="SSF55031">
    <property type="entry name" value="Bacterial exopeptidase dimerisation domain"/>
    <property type="match status" value="1"/>
</dbReference>
<dbReference type="GO" id="GO:0071713">
    <property type="term" value="F:para-aminobenzoyl-glutamate hydrolase activity"/>
    <property type="evidence" value="ECO:0007669"/>
    <property type="project" value="TreeGrafter"/>
</dbReference>
<dbReference type="InterPro" id="IPR036264">
    <property type="entry name" value="Bact_exopeptidase_dim_dom"/>
</dbReference>
<dbReference type="RefSeq" id="WP_120103019.1">
    <property type="nucleotide sequence ID" value="NZ_QKNY01000013.1"/>
</dbReference>
<dbReference type="GO" id="GO:0046657">
    <property type="term" value="P:folic acid catabolic process"/>
    <property type="evidence" value="ECO:0007669"/>
    <property type="project" value="TreeGrafter"/>
</dbReference>
<accession>A0A3A6PTD3</accession>
<keyword evidence="1" id="KW-0479">Metal-binding</keyword>
<dbReference type="NCBIfam" id="TIGR01891">
    <property type="entry name" value="amidohydrolases"/>
    <property type="match status" value="1"/>
</dbReference>
<dbReference type="GO" id="GO:0016805">
    <property type="term" value="F:dipeptidase activity"/>
    <property type="evidence" value="ECO:0007669"/>
    <property type="project" value="TreeGrafter"/>
</dbReference>
<dbReference type="AlphaFoldDB" id="A0A3A6PTD3"/>
<sequence>MADSTLAASYRTFRRDLHQQPEPAWCEFYTTSRLLEELEQREIDDILSGPAIHAPDSRRNVPGDTTLTEWRQRAREAGASEDVLATIGDGFTGAVAVVKRGDGPTIALRVDIDALPITEADSDDHYPTAAGFRSTNEGYMHACGHDAHATIGLGVLDRILDSDFAGTFKLLFQPAEETISGGKSIADSGVLDDVDALLAPHIGLDHPSGKVVAGIDEFLAVRQFEATFTGESAHAGARPEDGDNAVQAMAAAVQNLYGIPRNSAGGTRVNAGRVGGGTASNIVPEESFIEGEVRGETTGLMEYMWDHAEDVLAGAARMHNCEVDIERLGDAPSAHSDAAVVEVVDRVARQMTGVDTVVEYDSLGGSEDATYLMQRVHQRGGLAAYVGVGTDHPGGHHTPTFDVQERDIAVGIDLLAGVITDLAADFPVGGAAAT</sequence>
<feature type="binding site" evidence="1">
    <location>
        <position position="143"/>
    </location>
    <ligand>
        <name>Mn(2+)</name>
        <dbReference type="ChEBI" id="CHEBI:29035"/>
        <label>2</label>
    </ligand>
</feature>
<dbReference type="InterPro" id="IPR002933">
    <property type="entry name" value="Peptidase_M20"/>
</dbReference>
<dbReference type="GO" id="GO:0046872">
    <property type="term" value="F:metal ion binding"/>
    <property type="evidence" value="ECO:0007669"/>
    <property type="project" value="UniProtKB-KW"/>
</dbReference>
<dbReference type="GO" id="GO:0005737">
    <property type="term" value="C:cytoplasm"/>
    <property type="evidence" value="ECO:0007669"/>
    <property type="project" value="TreeGrafter"/>
</dbReference>
<feature type="binding site" evidence="1">
    <location>
        <position position="397"/>
    </location>
    <ligand>
        <name>Mn(2+)</name>
        <dbReference type="ChEBI" id="CHEBI:29035"/>
        <label>1</label>
    </ligand>
</feature>
<dbReference type="Pfam" id="PF07687">
    <property type="entry name" value="M20_dimer"/>
    <property type="match status" value="1"/>
</dbReference>
<keyword evidence="4" id="KW-1185">Reference proteome</keyword>
<proteinExistence type="predicted"/>
<evidence type="ECO:0000313" key="3">
    <source>
        <dbReference type="EMBL" id="RJX42771.1"/>
    </source>
</evidence>
<dbReference type="OrthoDB" id="247417at2157"/>
<comment type="cofactor">
    <cofactor evidence="1">
        <name>Mn(2+)</name>
        <dbReference type="ChEBI" id="CHEBI:29035"/>
    </cofactor>
    <text evidence="1">The Mn(2+) ion enhances activity.</text>
</comment>
<dbReference type="PANTHER" id="PTHR30575:SF3">
    <property type="entry name" value="PEPTIDASE M20 DIMERISATION DOMAIN-CONTAINING PROTEIN"/>
    <property type="match status" value="1"/>
</dbReference>
<feature type="domain" description="Peptidase M20 dimerisation" evidence="2">
    <location>
        <begin position="223"/>
        <end position="297"/>
    </location>
</feature>
<keyword evidence="1" id="KW-0464">Manganese</keyword>
<reference evidence="3 4" key="1">
    <citation type="submission" date="2018-06" db="EMBL/GenBank/DDBJ databases">
        <title>Halonotius sp. F13-13 a new haloarchaeeon isolated from a solar saltern from Isla Cristina, Huelva, Spain.</title>
        <authorList>
            <person name="Duran-Viseras A."/>
            <person name="Sanchez-Porro C."/>
            <person name="Ventosa A."/>
        </authorList>
    </citation>
    <scope>NUCLEOTIDE SEQUENCE [LARGE SCALE GENOMIC DNA]</scope>
    <source>
        <strain evidence="3 4">F13-13</strain>
    </source>
</reference>
<dbReference type="InterPro" id="IPR052030">
    <property type="entry name" value="Peptidase_M20/M20A_hydrolases"/>
</dbReference>
<dbReference type="PANTHER" id="PTHR30575">
    <property type="entry name" value="PEPTIDASE M20"/>
    <property type="match status" value="1"/>
</dbReference>
<dbReference type="Proteomes" id="UP000276588">
    <property type="component" value="Unassembled WGS sequence"/>
</dbReference>
<name>A0A3A6PTD3_9EURY</name>
<evidence type="ECO:0000259" key="2">
    <source>
        <dbReference type="Pfam" id="PF07687"/>
    </source>
</evidence>
<feature type="binding site" evidence="1">
    <location>
        <position position="201"/>
    </location>
    <ligand>
        <name>Mn(2+)</name>
        <dbReference type="ChEBI" id="CHEBI:29035"/>
        <label>2</label>
    </ligand>
</feature>
<comment type="caution">
    <text evidence="3">The sequence shown here is derived from an EMBL/GenBank/DDBJ whole genome shotgun (WGS) entry which is preliminary data.</text>
</comment>
<dbReference type="Gene3D" id="3.40.630.10">
    <property type="entry name" value="Zn peptidases"/>
    <property type="match status" value="1"/>
</dbReference>
<dbReference type="PIRSF" id="PIRSF005962">
    <property type="entry name" value="Pept_M20D_amidohydro"/>
    <property type="match status" value="1"/>
</dbReference>
<dbReference type="SUPFAM" id="SSF53187">
    <property type="entry name" value="Zn-dependent exopeptidases"/>
    <property type="match status" value="1"/>
</dbReference>
<dbReference type="EMBL" id="QKNY01000013">
    <property type="protein sequence ID" value="RJX42771.1"/>
    <property type="molecule type" value="Genomic_DNA"/>
</dbReference>
<evidence type="ECO:0000256" key="1">
    <source>
        <dbReference type="PIRSR" id="PIRSR005962-1"/>
    </source>
</evidence>
<feature type="binding site" evidence="1">
    <location>
        <position position="145"/>
    </location>
    <ligand>
        <name>Mn(2+)</name>
        <dbReference type="ChEBI" id="CHEBI:29035"/>
        <label>2</label>
    </ligand>
</feature>
<dbReference type="Pfam" id="PF01546">
    <property type="entry name" value="Peptidase_M20"/>
    <property type="match status" value="1"/>
</dbReference>
<keyword evidence="3" id="KW-0378">Hydrolase</keyword>
<feature type="binding site" evidence="1">
    <location>
        <position position="177"/>
    </location>
    <ligand>
        <name>Mn(2+)</name>
        <dbReference type="ChEBI" id="CHEBI:29035"/>
        <label>2</label>
    </ligand>
</feature>
<evidence type="ECO:0000313" key="4">
    <source>
        <dbReference type="Proteomes" id="UP000276588"/>
    </source>
</evidence>
<dbReference type="InterPro" id="IPR017439">
    <property type="entry name" value="Amidohydrolase"/>
</dbReference>